<keyword evidence="4" id="KW-1185">Reference proteome</keyword>
<evidence type="ECO:0000259" key="2">
    <source>
        <dbReference type="Pfam" id="PF25670"/>
    </source>
</evidence>
<dbReference type="EMBL" id="CP096916">
    <property type="protein sequence ID" value="WBM39703.1"/>
    <property type="molecule type" value="Genomic_DNA"/>
</dbReference>
<dbReference type="Pfam" id="PF25670">
    <property type="entry name" value="Phage_tail_C_2"/>
    <property type="match status" value="1"/>
</dbReference>
<dbReference type="InterPro" id="IPR058008">
    <property type="entry name" value="Gp26_C"/>
</dbReference>
<evidence type="ECO:0000313" key="4">
    <source>
        <dbReference type="Proteomes" id="UP001211866"/>
    </source>
</evidence>
<gene>
    <name evidence="3" type="ORF">M2J83_07795</name>
</gene>
<reference evidence="3 4" key="1">
    <citation type="submission" date="2022-05" db="EMBL/GenBank/DDBJ databases">
        <title>Complete sequence of strain NY11312.</title>
        <authorList>
            <person name="Zhou D."/>
        </authorList>
    </citation>
    <scope>NUCLEOTIDE SEQUENCE [LARGE SCALE GENOMIC DNA]</scope>
    <source>
        <strain evidence="3 4">NY11312</strain>
    </source>
</reference>
<feature type="compositionally biased region" description="Acidic residues" evidence="1">
    <location>
        <begin position="526"/>
        <end position="544"/>
    </location>
</feature>
<evidence type="ECO:0000256" key="1">
    <source>
        <dbReference type="SAM" id="MobiDB-lite"/>
    </source>
</evidence>
<proteinExistence type="predicted"/>
<name>A0ABY7N6F3_ALCFA</name>
<dbReference type="Proteomes" id="UP001211866">
    <property type="component" value="Chromosome"/>
</dbReference>
<protein>
    <recommendedName>
        <fullName evidence="2">Phage tail protein C-terminal domain-containing protein</fullName>
    </recommendedName>
</protein>
<sequence length="560" mass="60398">MAWYRAGTIKVTANSATVTGTGTAWVQNARVGDGLQGPDGRMYEITNIASNTSLSITPAFQGASATGQTYWIIPVQGYIKQSADRLAEFVEEFGALPAQVAGLGTAATGTLSTAADDSTSGRVARIGDWGLGATNGLSGDPVILNNHANGFYRSGSGGDLGKPVNNSGDAYLKLGWSSSYKTYLYASPVADKLWFQNVNNGMAQSWKELMHVGHSGLGKYGALAGVDVFPGDDLSALNVGAGLYYVTSTIGGNSGLPFGTTSTDNSGMAVHRQSGSSGGQILVTGSGKMAVRGRSGSTWGSFKEVLRAGDYGLGGTVAVPPNTRQRFNPTGFYYAPGEAPEFGGGQFFLDMQYSSTRGAMRLSTDPYTDRFYIQGWYPTNDSWRQACQLWHDRNTTVDSNGFIKRASPIVELAADGFKKTDHLEIKRVRFERVGIGHYVLHDAPLLSRDGWYIETPKDRNNNIYFTLDYEEDEQSKTLTIRTYEPDYSSGRATNGEPMDILEGRFVSLRFAEDPGLYPVYVPDPEPAPEPEPDIEPEVDPDLEPLPDPLDPPEPIEEPAA</sequence>
<evidence type="ECO:0000313" key="3">
    <source>
        <dbReference type="EMBL" id="WBM39703.1"/>
    </source>
</evidence>
<feature type="domain" description="Phage tail protein C-terminal" evidence="2">
    <location>
        <begin position="394"/>
        <end position="510"/>
    </location>
</feature>
<accession>A0ABY7N6F3</accession>
<dbReference type="RefSeq" id="WP_270119491.1">
    <property type="nucleotide sequence ID" value="NZ_CP096916.1"/>
</dbReference>
<feature type="region of interest" description="Disordered" evidence="1">
    <location>
        <begin position="517"/>
        <end position="560"/>
    </location>
</feature>
<organism evidence="3 4">
    <name type="scientific">Alcaligenes faecalis</name>
    <dbReference type="NCBI Taxonomy" id="511"/>
    <lineage>
        <taxon>Bacteria</taxon>
        <taxon>Pseudomonadati</taxon>
        <taxon>Pseudomonadota</taxon>
        <taxon>Betaproteobacteria</taxon>
        <taxon>Burkholderiales</taxon>
        <taxon>Alcaligenaceae</taxon>
        <taxon>Alcaligenes</taxon>
    </lineage>
</organism>